<reference evidence="8 9" key="1">
    <citation type="submission" date="2021-01" db="EMBL/GenBank/DDBJ databases">
        <title>Whole genome sequence of Paenibacillus sonchi LMG 24727 for comparative genomics.</title>
        <authorList>
            <person name="Lee G."/>
            <person name="Kim M.-J."/>
            <person name="Lim K."/>
            <person name="Shin J.-H."/>
        </authorList>
    </citation>
    <scope>NUCLEOTIDE SEQUENCE [LARGE SCALE GENOMIC DNA]</scope>
    <source>
        <strain evidence="8 9">LMG 24727</strain>
    </source>
</reference>
<dbReference type="SUPFAM" id="SSF55874">
    <property type="entry name" value="ATPase domain of HSP90 chaperone/DNA topoisomerase II/histidine kinase"/>
    <property type="match status" value="1"/>
</dbReference>
<dbReference type="Pfam" id="PF06580">
    <property type="entry name" value="His_kinase"/>
    <property type="match status" value="1"/>
</dbReference>
<accession>A0A974PC67</accession>
<dbReference type="CDD" id="cd06225">
    <property type="entry name" value="HAMP"/>
    <property type="match status" value="1"/>
</dbReference>
<keyword evidence="3" id="KW-0597">Phosphoprotein</keyword>
<evidence type="ECO:0000256" key="4">
    <source>
        <dbReference type="ARBA" id="ARBA00022679"/>
    </source>
</evidence>
<dbReference type="PROSITE" id="PS50885">
    <property type="entry name" value="HAMP"/>
    <property type="match status" value="1"/>
</dbReference>
<dbReference type="AlphaFoldDB" id="A0A974PC67"/>
<keyword evidence="9" id="KW-1185">Reference proteome</keyword>
<sequence>MTLRVKVILLFSVITIPLVCFLLYTNHYSSQVVRKQVANYNSALLTLYGDQIDQTLENGSSYLYKLANQEPLIRSLVYTLDNKDRYTITLSQVVNKLYSDSTYNTSFYLNFVYNPFNQDLIMVQTSQKSFQESSQSEQYIKRLFSPNEASNLQAFVEGWRHCRIGNEQYLLRIVETDTNTYVGALIRNDDLLLPLQSVSEERHMEAFFLDRKGEWLTTAPPDTADAVSAVIHAKTKSYQTVRGEERYLLVQHTLRLADLEIITLIPENVILQQVPLFQRISYAVPFAAALVLFFLLVNLQKLVLRPIHYLIKGMRQISKGNLDTRLSTNLSHEFSLISATFNSMASQIQDLKISMYEEEIRSHKAELKQLQLQMNPHFLYNSLNIIYNLAEARKYDLIQRMSSHMVNYLRFFARLREHSIHIWEEMDNIEHYIEIQKLRFPKHLEYDFDIEDSLKNVRIPPLTIHPFVENALKHGFTTGKSVFQVKVRIHRITDGITDFCEITIENNGKKFPAQLVESLSGLMETSSFTREHTGIWSVYNQLKIFYRGQAGMSFSNLDSHGVAVTVRIPMQSDGGEFPDV</sequence>
<dbReference type="PANTHER" id="PTHR34220:SF7">
    <property type="entry name" value="SENSOR HISTIDINE KINASE YPDA"/>
    <property type="match status" value="1"/>
</dbReference>
<keyword evidence="8" id="KW-0418">Kinase</keyword>
<evidence type="ECO:0000256" key="5">
    <source>
        <dbReference type="ARBA" id="ARBA00023136"/>
    </source>
</evidence>
<evidence type="ECO:0000313" key="9">
    <source>
        <dbReference type="Proteomes" id="UP000595841"/>
    </source>
</evidence>
<evidence type="ECO:0000256" key="1">
    <source>
        <dbReference type="ARBA" id="ARBA00004651"/>
    </source>
</evidence>
<evidence type="ECO:0000256" key="6">
    <source>
        <dbReference type="SAM" id="Phobius"/>
    </source>
</evidence>
<dbReference type="SUPFAM" id="SSF158472">
    <property type="entry name" value="HAMP domain-like"/>
    <property type="match status" value="1"/>
</dbReference>
<keyword evidence="2" id="KW-1003">Cell membrane</keyword>
<dbReference type="Gene3D" id="6.10.340.10">
    <property type="match status" value="1"/>
</dbReference>
<feature type="transmembrane region" description="Helical" evidence="6">
    <location>
        <begin position="7"/>
        <end position="25"/>
    </location>
</feature>
<feature type="domain" description="HAMP" evidence="7">
    <location>
        <begin position="301"/>
        <end position="353"/>
    </location>
</feature>
<evidence type="ECO:0000259" key="7">
    <source>
        <dbReference type="PROSITE" id="PS50885"/>
    </source>
</evidence>
<proteinExistence type="predicted"/>
<dbReference type="GO" id="GO:0005886">
    <property type="term" value="C:plasma membrane"/>
    <property type="evidence" value="ECO:0007669"/>
    <property type="project" value="UniProtKB-SubCell"/>
</dbReference>
<name>A0A974PC67_9BACL</name>
<keyword evidence="4" id="KW-0808">Transferase</keyword>
<dbReference type="InterPro" id="IPR003660">
    <property type="entry name" value="HAMP_dom"/>
</dbReference>
<dbReference type="Proteomes" id="UP000595841">
    <property type="component" value="Chromosome"/>
</dbReference>
<evidence type="ECO:0000256" key="2">
    <source>
        <dbReference type="ARBA" id="ARBA00022475"/>
    </source>
</evidence>
<keyword evidence="6" id="KW-0812">Transmembrane</keyword>
<dbReference type="InterPro" id="IPR050640">
    <property type="entry name" value="Bact_2-comp_sensor_kinase"/>
</dbReference>
<dbReference type="EMBL" id="CP068595">
    <property type="protein sequence ID" value="QQZ61307.1"/>
    <property type="molecule type" value="Genomic_DNA"/>
</dbReference>
<keyword evidence="5 6" id="KW-0472">Membrane</keyword>
<dbReference type="Pfam" id="PF00672">
    <property type="entry name" value="HAMP"/>
    <property type="match status" value="1"/>
</dbReference>
<dbReference type="PANTHER" id="PTHR34220">
    <property type="entry name" value="SENSOR HISTIDINE KINASE YPDA"/>
    <property type="match status" value="1"/>
</dbReference>
<comment type="subcellular location">
    <subcellularLocation>
        <location evidence="1">Cell membrane</location>
        <topology evidence="1">Multi-pass membrane protein</topology>
    </subcellularLocation>
</comment>
<evidence type="ECO:0000313" key="8">
    <source>
        <dbReference type="EMBL" id="QQZ61307.1"/>
    </source>
</evidence>
<dbReference type="GO" id="GO:0000155">
    <property type="term" value="F:phosphorelay sensor kinase activity"/>
    <property type="evidence" value="ECO:0007669"/>
    <property type="project" value="InterPro"/>
</dbReference>
<dbReference type="InterPro" id="IPR010559">
    <property type="entry name" value="Sig_transdc_His_kin_internal"/>
</dbReference>
<evidence type="ECO:0000256" key="3">
    <source>
        <dbReference type="ARBA" id="ARBA00022553"/>
    </source>
</evidence>
<gene>
    <name evidence="8" type="ORF">JI735_00360</name>
</gene>
<dbReference type="Gene3D" id="3.30.565.10">
    <property type="entry name" value="Histidine kinase-like ATPase, C-terminal domain"/>
    <property type="match status" value="1"/>
</dbReference>
<dbReference type="InterPro" id="IPR036890">
    <property type="entry name" value="HATPase_C_sf"/>
</dbReference>
<dbReference type="KEGG" id="pson:JI735_00360"/>
<protein>
    <submittedName>
        <fullName evidence="8">Histidine kinase</fullName>
    </submittedName>
</protein>
<dbReference type="SMART" id="SM00304">
    <property type="entry name" value="HAMP"/>
    <property type="match status" value="1"/>
</dbReference>
<keyword evidence="6" id="KW-1133">Transmembrane helix</keyword>
<organism evidence="8 9">
    <name type="scientific">Paenibacillus sonchi</name>
    <dbReference type="NCBI Taxonomy" id="373687"/>
    <lineage>
        <taxon>Bacteria</taxon>
        <taxon>Bacillati</taxon>
        <taxon>Bacillota</taxon>
        <taxon>Bacilli</taxon>
        <taxon>Bacillales</taxon>
        <taxon>Paenibacillaceae</taxon>
        <taxon>Paenibacillus</taxon>
        <taxon>Paenibacillus sonchi group</taxon>
    </lineage>
</organism>
<dbReference type="RefSeq" id="WP_167330830.1">
    <property type="nucleotide sequence ID" value="NZ_CP068595.1"/>
</dbReference>